<evidence type="ECO:0000313" key="2">
    <source>
        <dbReference type="EMBL" id="KAG2232870.1"/>
    </source>
</evidence>
<organism evidence="2 3">
    <name type="scientific">Thamnidium elegans</name>
    <dbReference type="NCBI Taxonomy" id="101142"/>
    <lineage>
        <taxon>Eukaryota</taxon>
        <taxon>Fungi</taxon>
        <taxon>Fungi incertae sedis</taxon>
        <taxon>Mucoromycota</taxon>
        <taxon>Mucoromycotina</taxon>
        <taxon>Mucoromycetes</taxon>
        <taxon>Mucorales</taxon>
        <taxon>Mucorineae</taxon>
        <taxon>Mucoraceae</taxon>
        <taxon>Thamnidium</taxon>
    </lineage>
</organism>
<comment type="caution">
    <text evidence="2">The sequence shown here is derived from an EMBL/GenBank/DDBJ whole genome shotgun (WGS) entry which is preliminary data.</text>
</comment>
<dbReference type="EMBL" id="JAEPRE010000097">
    <property type="protein sequence ID" value="KAG2232870.1"/>
    <property type="molecule type" value="Genomic_DNA"/>
</dbReference>
<protein>
    <submittedName>
        <fullName evidence="2">Uncharacterized protein</fullName>
    </submittedName>
</protein>
<proteinExistence type="predicted"/>
<feature type="region of interest" description="Disordered" evidence="1">
    <location>
        <begin position="163"/>
        <end position="215"/>
    </location>
</feature>
<sequence length="241" mass="26841">MYRTLSRPIRDNLDSSSSNIERGQYIRRNTTSLYTSNINQPRIEPQPNMEPEAAMALRYGYYIPQLRPLSESPPSQITPIPMRNNRSVSNELVPAIEQSRIYANGNSGSFLPTNNLANRVNRIVNSPTGGRNQVASTLIKRENRAVPNLTTGSSFSAVPEYYDRQRRSNKRSASRKLADMRTGSPYLSISNNVVRTHSTGDSSRRRRSHSINYTGSHPSDAWEIGYCLGSGATGTVMVANS</sequence>
<accession>A0A8H7SMT8</accession>
<evidence type="ECO:0000256" key="1">
    <source>
        <dbReference type="SAM" id="MobiDB-lite"/>
    </source>
</evidence>
<dbReference type="Proteomes" id="UP000613177">
    <property type="component" value="Unassembled WGS sequence"/>
</dbReference>
<dbReference type="AlphaFoldDB" id="A0A8H7SMT8"/>
<feature type="compositionally biased region" description="Polar residues" evidence="1">
    <location>
        <begin position="185"/>
        <end position="201"/>
    </location>
</feature>
<feature type="compositionally biased region" description="Polar residues" evidence="1">
    <location>
        <begin position="14"/>
        <end position="23"/>
    </location>
</feature>
<name>A0A8H7SMT8_9FUNG</name>
<feature type="region of interest" description="Disordered" evidence="1">
    <location>
        <begin position="1"/>
        <end position="23"/>
    </location>
</feature>
<evidence type="ECO:0000313" key="3">
    <source>
        <dbReference type="Proteomes" id="UP000613177"/>
    </source>
</evidence>
<reference evidence="2" key="1">
    <citation type="submission" date="2021-01" db="EMBL/GenBank/DDBJ databases">
        <title>Metabolic potential, ecology and presence of endohyphal bacteria is reflected in genomic diversity of Mucoromycotina.</title>
        <authorList>
            <person name="Muszewska A."/>
            <person name="Okrasinska A."/>
            <person name="Steczkiewicz K."/>
            <person name="Drgas O."/>
            <person name="Orlowska M."/>
            <person name="Perlinska-Lenart U."/>
            <person name="Aleksandrzak-Piekarczyk T."/>
            <person name="Szatraj K."/>
            <person name="Zielenkiewicz U."/>
            <person name="Pilsyk S."/>
            <person name="Malc E."/>
            <person name="Mieczkowski P."/>
            <person name="Kruszewska J.S."/>
            <person name="Biernat P."/>
            <person name="Pawlowska J."/>
        </authorList>
    </citation>
    <scope>NUCLEOTIDE SEQUENCE</scope>
    <source>
        <strain evidence="2">WA0000018081</strain>
    </source>
</reference>
<keyword evidence="3" id="KW-1185">Reference proteome</keyword>
<gene>
    <name evidence="2" type="ORF">INT48_006322</name>
</gene>